<dbReference type="InterPro" id="IPR051472">
    <property type="entry name" value="T3SS_Stator/FliH"/>
</dbReference>
<evidence type="ECO:0000256" key="1">
    <source>
        <dbReference type="ARBA" id="ARBA00022448"/>
    </source>
</evidence>
<keyword evidence="1" id="KW-0813">Transport</keyword>
<dbReference type="InterPro" id="IPR010586">
    <property type="entry name" value="T3SS_stator_protein"/>
</dbReference>
<dbReference type="PANTHER" id="PTHR34982">
    <property type="entry name" value="YOP PROTEINS TRANSLOCATION PROTEIN L"/>
    <property type="match status" value="1"/>
</dbReference>
<keyword evidence="4" id="KW-1185">Reference proteome</keyword>
<comment type="caution">
    <text evidence="3">The sequence shown here is derived from an EMBL/GenBank/DDBJ whole genome shotgun (WGS) entry which is preliminary data.</text>
</comment>
<accession>A0ABS5ERJ3</accession>
<proteinExistence type="predicted"/>
<name>A0ABS5ERJ3_9PROT</name>
<keyword evidence="2" id="KW-0653">Protein transport</keyword>
<reference evidence="4" key="1">
    <citation type="journal article" date="2021" name="Syst. Appl. Microbiol.">
        <title>Roseomonas hellenica sp. nov., isolated from roots of wild-growing Alkanna tinctoria.</title>
        <authorList>
            <person name="Rat A."/>
            <person name="Naranjo H.D."/>
            <person name="Lebbe L."/>
            <person name="Cnockaert M."/>
            <person name="Krigas N."/>
            <person name="Grigoriadou K."/>
            <person name="Maloupa E."/>
            <person name="Willems A."/>
        </authorList>
    </citation>
    <scope>NUCLEOTIDE SEQUENCE [LARGE SCALE GENOMIC DNA]</scope>
    <source>
        <strain evidence="4">LMG 31523</strain>
    </source>
</reference>
<sequence>MTAPRPLGRVIPAAELGIRLEANAVLEAARSEAAAIRAAARQEGLERGRSDGAAAVTRLLAETAMRVRAEAEGLEAALADAIVAGVARVIGAMPPAERVAAAAAVAISELGARSRVTLRVHPVAVERVRTEIAPAVETLVLLADASLAEDDCVVESAAGSVAAGIAPQIAALRAALTP</sequence>
<dbReference type="RefSeq" id="WP_211850447.1">
    <property type="nucleotide sequence ID" value="NZ_JAAGBB010000001.1"/>
</dbReference>
<evidence type="ECO:0000313" key="4">
    <source>
        <dbReference type="Proteomes" id="UP001196870"/>
    </source>
</evidence>
<dbReference type="Pfam" id="PF06635">
    <property type="entry name" value="T3SS_SCTL"/>
    <property type="match status" value="1"/>
</dbReference>
<dbReference type="EMBL" id="JAAGBB010000001">
    <property type="protein sequence ID" value="MBR0662914.1"/>
    <property type="molecule type" value="Genomic_DNA"/>
</dbReference>
<evidence type="ECO:0000313" key="3">
    <source>
        <dbReference type="EMBL" id="MBR0662914.1"/>
    </source>
</evidence>
<dbReference type="Proteomes" id="UP001196870">
    <property type="component" value="Unassembled WGS sequence"/>
</dbReference>
<organism evidence="3 4">
    <name type="scientific">Plastoroseomonas hellenica</name>
    <dbReference type="NCBI Taxonomy" id="2687306"/>
    <lineage>
        <taxon>Bacteria</taxon>
        <taxon>Pseudomonadati</taxon>
        <taxon>Pseudomonadota</taxon>
        <taxon>Alphaproteobacteria</taxon>
        <taxon>Acetobacterales</taxon>
        <taxon>Acetobacteraceae</taxon>
        <taxon>Plastoroseomonas</taxon>
    </lineage>
</organism>
<evidence type="ECO:0000256" key="2">
    <source>
        <dbReference type="ARBA" id="ARBA00022927"/>
    </source>
</evidence>
<protein>
    <recommendedName>
        <fullName evidence="5">Flagellar assembly protein FliH/Type III secretion system HrpE domain-containing protein</fullName>
    </recommendedName>
</protein>
<gene>
    <name evidence="3" type="ORF">GXW71_00970</name>
</gene>
<dbReference type="PANTHER" id="PTHR34982:SF1">
    <property type="entry name" value="FLAGELLAR ASSEMBLY PROTEIN FLIH"/>
    <property type="match status" value="1"/>
</dbReference>
<evidence type="ECO:0008006" key="5">
    <source>
        <dbReference type="Google" id="ProtNLM"/>
    </source>
</evidence>